<dbReference type="Pfam" id="PF00459">
    <property type="entry name" value="Inositol_P"/>
    <property type="match status" value="1"/>
</dbReference>
<dbReference type="Gene3D" id="1.25.40.10">
    <property type="entry name" value="Tetratricopeptide repeat domain"/>
    <property type="match status" value="4"/>
</dbReference>
<dbReference type="NCBIfam" id="TIGR00756">
    <property type="entry name" value="PPR"/>
    <property type="match status" value="10"/>
</dbReference>
<feature type="repeat" description="PPR" evidence="11">
    <location>
        <begin position="691"/>
        <end position="725"/>
    </location>
</feature>
<comment type="caution">
    <text evidence="13">The sequence shown here is derived from an EMBL/GenBank/DDBJ whole genome shotgun (WGS) entry which is preliminary data.</text>
</comment>
<dbReference type="EC" id="3.1.3.25" evidence="4"/>
<dbReference type="PANTHER" id="PTHR46862:SF5">
    <property type="entry name" value="OS02G0170000 PROTEIN"/>
    <property type="match status" value="1"/>
</dbReference>
<evidence type="ECO:0000256" key="5">
    <source>
        <dbReference type="ARBA" id="ARBA00022723"/>
    </source>
</evidence>
<feature type="binding site" evidence="10">
    <location>
        <position position="286"/>
    </location>
    <ligand>
        <name>Mg(2+)</name>
        <dbReference type="ChEBI" id="CHEBI:18420"/>
        <label>1</label>
        <note>catalytic</note>
    </ligand>
</feature>
<feature type="binding site" evidence="10">
    <location>
        <position position="154"/>
    </location>
    <ligand>
        <name>Mg(2+)</name>
        <dbReference type="ChEBI" id="CHEBI:18420"/>
        <label>1</label>
        <note>catalytic</note>
    </ligand>
</feature>
<keyword evidence="8 10" id="KW-0460">Magnesium</keyword>
<dbReference type="PANTHER" id="PTHR46862">
    <property type="entry name" value="OS07G0661900 PROTEIN"/>
    <property type="match status" value="1"/>
</dbReference>
<evidence type="ECO:0000256" key="1">
    <source>
        <dbReference type="ARBA" id="ARBA00001946"/>
    </source>
</evidence>
<dbReference type="STRING" id="4540.A0A3L6RSX7"/>
<comment type="pathway">
    <text evidence="2">Polyol metabolism; myo-inositol biosynthesis; myo-inositol from D-glucose 6-phosphate: step 2/2.</text>
</comment>
<feature type="repeat" description="PPR" evidence="11">
    <location>
        <begin position="796"/>
        <end position="826"/>
    </location>
</feature>
<proteinExistence type="inferred from homology"/>
<evidence type="ECO:0000256" key="6">
    <source>
        <dbReference type="ARBA" id="ARBA00022737"/>
    </source>
</evidence>
<evidence type="ECO:0000256" key="11">
    <source>
        <dbReference type="PROSITE-ProRule" id="PRU00708"/>
    </source>
</evidence>
<feature type="domain" description="PROP1-like PPR" evidence="12">
    <location>
        <begin position="604"/>
        <end position="741"/>
    </location>
</feature>
<feature type="repeat" description="PPR" evidence="11">
    <location>
        <begin position="726"/>
        <end position="760"/>
    </location>
</feature>
<feature type="repeat" description="PPR" evidence="11">
    <location>
        <begin position="621"/>
        <end position="655"/>
    </location>
</feature>
<dbReference type="InterPro" id="IPR002885">
    <property type="entry name" value="PPR_rpt"/>
</dbReference>
<dbReference type="InterPro" id="IPR033443">
    <property type="entry name" value="PROP1-like_PPR_dom"/>
</dbReference>
<evidence type="ECO:0000256" key="8">
    <source>
        <dbReference type="ARBA" id="ARBA00022842"/>
    </source>
</evidence>
<protein>
    <recommendedName>
        <fullName evidence="4">inositol-phosphate phosphatase</fullName>
        <ecNumber evidence="4">3.1.3.25</ecNumber>
    </recommendedName>
</protein>
<sequence>MARYLLAPTSTSALLPKDAAKTSPPSRTLRLPVLGSRSGKARPIMAVASEQTATPTKYPKVAAPTTGPIPAAELLGVIEAAAKAGADVIMEAVNKPRNIHYKGVADLVTDTDKLSESVILEVVTKNFKNHLILGEEGGLIGDSLSEYLWCIDPLDGTTNFAHGYPSFSVSIGVLFRGKPAASTVVEFCGGPMCWSTRTISASSGGGAYCNGQRIHVSQTDKVEQSLLVTGFGYEHDDAWTTNINLFREFTDISRGVRRLGSAAADMSHVGLGITEAYWEYRLKPWDMAAGVLIVEEAGGVVTRMDGGAFTVFDRSVLVSNGVVHGQLLDRIGPPTEDLKKKGIDFSLWFKPDKLRVEAPAYYLITRPRWKLCACRNVLQEAASHDSKVNSYSYSERKNRKKDGAYIDKDGVARTFDRKKISRKRGGAIKGRGWKYGSGFVDGVFPVLSPMAQDILEFVQKGTDVAKIWESLDNIPRAHDLWDDIVNVAVQLRLNRQWEPIITVCEWVLYRSSFRPDIICYNLLIDAYGRKRELSKAESIYMALLEANCVPTEDTYALLLRAYCNAGQLHRAEGVISEMQENGVPPSATVYNAYLDGLLKARCTEKAVEVYQRMKKERCRTNTETYTLMINVYGKAKQPMSSLKVFSEMKTIGCKPNICTYTALVNAFAREGLCEKAEEVFEEMQQAGHEPDVYAYNALMEAYSRAGFPQGASEIFSLLEHMGCEPDRASYNILVDAYGRAGLHQEAEAAFQELKQVGMRPTMKSHMLLLSAHAKAGNVSRCEEVMAQLHKSGLRPDTFALNAMLNAYGRAGRLDDMERLVAAMERRDGGAAPDIGTYNVLVNVYGRAGYLDRMEAAFGAVAARGLAADVVTWTSRIGAYARKKEYGRCLEIFEEMVDSGCYPDAGTAKVLLAACSDERQVEQVTAIVRSMHKDAKTLFKL</sequence>
<dbReference type="Proteomes" id="UP000275267">
    <property type="component" value="Unassembled WGS sequence"/>
</dbReference>
<keyword evidence="7" id="KW-0378">Hydrolase</keyword>
<dbReference type="InterPro" id="IPR000760">
    <property type="entry name" value="Inositol_monophosphatase-like"/>
</dbReference>
<feature type="repeat" description="PPR" evidence="11">
    <location>
        <begin position="833"/>
        <end position="867"/>
    </location>
</feature>
<feature type="repeat" description="PPR" evidence="11">
    <location>
        <begin position="656"/>
        <end position="690"/>
    </location>
</feature>
<keyword evidence="14" id="KW-1185">Reference proteome</keyword>
<evidence type="ECO:0000313" key="14">
    <source>
        <dbReference type="Proteomes" id="UP000275267"/>
    </source>
</evidence>
<keyword evidence="9" id="KW-0809">Transit peptide</keyword>
<dbReference type="PROSITE" id="PS00629">
    <property type="entry name" value="IMP_1"/>
    <property type="match status" value="1"/>
</dbReference>
<dbReference type="GO" id="GO:0046854">
    <property type="term" value="P:phosphatidylinositol phosphate biosynthetic process"/>
    <property type="evidence" value="ECO:0007669"/>
    <property type="project" value="InterPro"/>
</dbReference>
<feature type="repeat" description="PPR" evidence="11">
    <location>
        <begin position="586"/>
        <end position="620"/>
    </location>
</feature>
<evidence type="ECO:0000313" key="13">
    <source>
        <dbReference type="EMBL" id="RLN08490.1"/>
    </source>
</evidence>
<dbReference type="SUPFAM" id="SSF56655">
    <property type="entry name" value="Carbohydrate phosphatase"/>
    <property type="match status" value="1"/>
</dbReference>
<evidence type="ECO:0000256" key="10">
    <source>
        <dbReference type="PIRSR" id="PIRSR600760-2"/>
    </source>
</evidence>
<feature type="binding site" evidence="10">
    <location>
        <position position="152"/>
    </location>
    <ligand>
        <name>Mg(2+)</name>
        <dbReference type="ChEBI" id="CHEBI:18420"/>
        <label>1</label>
        <note>catalytic</note>
    </ligand>
</feature>
<dbReference type="EMBL" id="PQIB02000007">
    <property type="protein sequence ID" value="RLN08490.1"/>
    <property type="molecule type" value="Genomic_DNA"/>
</dbReference>
<dbReference type="AlphaFoldDB" id="A0A3L6RSX7"/>
<evidence type="ECO:0000256" key="9">
    <source>
        <dbReference type="ARBA" id="ARBA00022946"/>
    </source>
</evidence>
<dbReference type="Gene3D" id="3.40.190.80">
    <property type="match status" value="1"/>
</dbReference>
<feature type="repeat" description="PPR" evidence="11">
    <location>
        <begin position="516"/>
        <end position="550"/>
    </location>
</feature>
<dbReference type="SUPFAM" id="SSF81901">
    <property type="entry name" value="HCP-like"/>
    <property type="match status" value="1"/>
</dbReference>
<dbReference type="PROSITE" id="PS00630">
    <property type="entry name" value="IMP_2"/>
    <property type="match status" value="1"/>
</dbReference>
<comment type="similarity">
    <text evidence="3">Belongs to the inositol monophosphatase superfamily.</text>
</comment>
<dbReference type="InterPro" id="IPR020550">
    <property type="entry name" value="Inositol_monophosphatase_CS"/>
</dbReference>
<dbReference type="FunFam" id="3.30.540.10:FF:000003">
    <property type="entry name" value="Inositol-1-monophosphatase"/>
    <property type="match status" value="1"/>
</dbReference>
<organism evidence="13 14">
    <name type="scientific">Panicum miliaceum</name>
    <name type="common">Proso millet</name>
    <name type="synonym">Broomcorn millet</name>
    <dbReference type="NCBI Taxonomy" id="4540"/>
    <lineage>
        <taxon>Eukaryota</taxon>
        <taxon>Viridiplantae</taxon>
        <taxon>Streptophyta</taxon>
        <taxon>Embryophyta</taxon>
        <taxon>Tracheophyta</taxon>
        <taxon>Spermatophyta</taxon>
        <taxon>Magnoliopsida</taxon>
        <taxon>Liliopsida</taxon>
        <taxon>Poales</taxon>
        <taxon>Poaceae</taxon>
        <taxon>PACMAD clade</taxon>
        <taxon>Panicoideae</taxon>
        <taxon>Panicodae</taxon>
        <taxon>Paniceae</taxon>
        <taxon>Panicinae</taxon>
        <taxon>Panicum</taxon>
        <taxon>Panicum sect. Panicum</taxon>
    </lineage>
</organism>
<feature type="binding site" evidence="10">
    <location>
        <position position="135"/>
    </location>
    <ligand>
        <name>Mg(2+)</name>
        <dbReference type="ChEBI" id="CHEBI:18420"/>
        <label>1</label>
        <note>catalytic</note>
    </ligand>
</feature>
<dbReference type="InterPro" id="IPR011990">
    <property type="entry name" value="TPR-like_helical_dom_sf"/>
</dbReference>
<dbReference type="Pfam" id="PF13041">
    <property type="entry name" value="PPR_2"/>
    <property type="match status" value="3"/>
</dbReference>
<feature type="repeat" description="PPR" evidence="11">
    <location>
        <begin position="868"/>
        <end position="902"/>
    </location>
</feature>
<keyword evidence="6" id="KW-0677">Repeat</keyword>
<evidence type="ECO:0000256" key="4">
    <source>
        <dbReference type="ARBA" id="ARBA00013106"/>
    </source>
</evidence>
<comment type="cofactor">
    <cofactor evidence="1 10">
        <name>Mg(2+)</name>
        <dbReference type="ChEBI" id="CHEBI:18420"/>
    </cofactor>
</comment>
<name>A0A3L6RSX7_PANMI</name>
<keyword evidence="5 10" id="KW-0479">Metal-binding</keyword>
<dbReference type="PROSITE" id="PS51375">
    <property type="entry name" value="PPR"/>
    <property type="match status" value="11"/>
</dbReference>
<feature type="repeat" description="PPR" evidence="11">
    <location>
        <begin position="761"/>
        <end position="795"/>
    </location>
</feature>
<gene>
    <name evidence="13" type="ORF">C2845_PM11G15520</name>
</gene>
<evidence type="ECO:0000256" key="3">
    <source>
        <dbReference type="ARBA" id="ARBA00009759"/>
    </source>
</evidence>
<dbReference type="CDD" id="cd01639">
    <property type="entry name" value="IMPase"/>
    <property type="match status" value="1"/>
</dbReference>
<evidence type="ECO:0000256" key="7">
    <source>
        <dbReference type="ARBA" id="ARBA00022801"/>
    </source>
</evidence>
<evidence type="ECO:0000259" key="12">
    <source>
        <dbReference type="Pfam" id="PF17177"/>
    </source>
</evidence>
<evidence type="ECO:0000256" key="2">
    <source>
        <dbReference type="ARBA" id="ARBA00005152"/>
    </source>
</evidence>
<dbReference type="Pfam" id="PF17177">
    <property type="entry name" value="PPR_long"/>
    <property type="match status" value="1"/>
</dbReference>
<reference evidence="14" key="1">
    <citation type="journal article" date="2019" name="Nat. Commun.">
        <title>The genome of broomcorn millet.</title>
        <authorList>
            <person name="Zou C."/>
            <person name="Miki D."/>
            <person name="Li D."/>
            <person name="Tang Q."/>
            <person name="Xiao L."/>
            <person name="Rajput S."/>
            <person name="Deng P."/>
            <person name="Jia W."/>
            <person name="Huang R."/>
            <person name="Zhang M."/>
            <person name="Sun Y."/>
            <person name="Hu J."/>
            <person name="Fu X."/>
            <person name="Schnable P.S."/>
            <person name="Li F."/>
            <person name="Zhang H."/>
            <person name="Feng B."/>
            <person name="Zhu X."/>
            <person name="Liu R."/>
            <person name="Schnable J.C."/>
            <person name="Zhu J.-K."/>
            <person name="Zhang H."/>
        </authorList>
    </citation>
    <scope>NUCLEOTIDE SEQUENCE [LARGE SCALE GENOMIC DNA]</scope>
</reference>
<dbReference type="GO" id="GO:0008934">
    <property type="term" value="F:inositol monophosphate 1-phosphatase activity"/>
    <property type="evidence" value="ECO:0007669"/>
    <property type="project" value="InterPro"/>
</dbReference>
<dbReference type="Gene3D" id="3.30.540.10">
    <property type="entry name" value="Fructose-1,6-Bisphosphatase, subunit A, domain 1"/>
    <property type="match status" value="1"/>
</dbReference>
<dbReference type="OrthoDB" id="185373at2759"/>
<feature type="repeat" description="PPR" evidence="11">
    <location>
        <begin position="551"/>
        <end position="585"/>
    </location>
</feature>
<dbReference type="FunFam" id="3.40.190.80:FF:000002">
    <property type="entry name" value="Inositol-1-monophosphatase"/>
    <property type="match status" value="1"/>
</dbReference>
<accession>A0A3L6RSX7</accession>
<dbReference type="GO" id="GO:0046872">
    <property type="term" value="F:metal ion binding"/>
    <property type="evidence" value="ECO:0007669"/>
    <property type="project" value="UniProtKB-KW"/>
</dbReference>
<dbReference type="InterPro" id="IPR020583">
    <property type="entry name" value="Inositol_monoP_metal-BS"/>
</dbReference>
<feature type="binding site" evidence="10">
    <location>
        <position position="155"/>
    </location>
    <ligand>
        <name>Mg(2+)</name>
        <dbReference type="ChEBI" id="CHEBI:18420"/>
        <label>1</label>
        <note>catalytic</note>
    </ligand>
</feature>
<dbReference type="InterPro" id="IPR033942">
    <property type="entry name" value="IMPase"/>
</dbReference>
<dbReference type="PRINTS" id="PR00377">
    <property type="entry name" value="IMPHPHTASES"/>
</dbReference>